<keyword evidence="1" id="KW-1133">Transmembrane helix</keyword>
<dbReference type="EMBL" id="HF951689">
    <property type="protein sequence ID" value="CCW35041.1"/>
    <property type="molecule type" value="Genomic_DNA"/>
</dbReference>
<dbReference type="KEGG" id="ccz:CCALI_01223"/>
<dbReference type="AlphaFoldDB" id="S0ETW8"/>
<name>S0ETW8_CHTCT</name>
<dbReference type="Proteomes" id="UP000014227">
    <property type="component" value="Chromosome I"/>
</dbReference>
<dbReference type="InParanoid" id="S0ETW8"/>
<gene>
    <name evidence="2" type="ORF">CCALI_01223</name>
</gene>
<feature type="transmembrane region" description="Helical" evidence="1">
    <location>
        <begin position="6"/>
        <end position="26"/>
    </location>
</feature>
<dbReference type="HOGENOM" id="CLU_3059932_0_0_0"/>
<evidence type="ECO:0000313" key="3">
    <source>
        <dbReference type="Proteomes" id="UP000014227"/>
    </source>
</evidence>
<sequence length="53" mass="5825">MQREVHPAVIAVVVAVVVIILAVIGYKVFGPTKQNVSPAEFMKMKEHMVPPPK</sequence>
<organism evidence="2 3">
    <name type="scientific">Chthonomonas calidirosea (strain DSM 23976 / ICMP 18418 / T49)</name>
    <dbReference type="NCBI Taxonomy" id="1303518"/>
    <lineage>
        <taxon>Bacteria</taxon>
        <taxon>Bacillati</taxon>
        <taxon>Armatimonadota</taxon>
        <taxon>Chthonomonadia</taxon>
        <taxon>Chthonomonadales</taxon>
        <taxon>Chthonomonadaceae</taxon>
        <taxon>Chthonomonas</taxon>
    </lineage>
</organism>
<accession>S0ETW8</accession>
<keyword evidence="1" id="KW-0472">Membrane</keyword>
<keyword evidence="3" id="KW-1185">Reference proteome</keyword>
<proteinExistence type="predicted"/>
<evidence type="ECO:0000313" key="2">
    <source>
        <dbReference type="EMBL" id="CCW35041.1"/>
    </source>
</evidence>
<keyword evidence="1" id="KW-0812">Transmembrane</keyword>
<reference evidence="3" key="1">
    <citation type="submission" date="2013-03" db="EMBL/GenBank/DDBJ databases">
        <title>Genome sequence of Chthonomonas calidirosea, the first sequenced genome from the Armatimonadetes phylum (formally candidate division OP10).</title>
        <authorList>
            <person name="Lee K.C.Y."/>
            <person name="Morgan X.C."/>
            <person name="Dunfield P.F."/>
            <person name="Tamas I."/>
            <person name="Houghton K.M."/>
            <person name="Vyssotski M."/>
            <person name="Ryan J.L.J."/>
            <person name="Lagutin K."/>
            <person name="McDonald I.R."/>
            <person name="Stott M.B."/>
        </authorList>
    </citation>
    <scope>NUCLEOTIDE SEQUENCE [LARGE SCALE GENOMIC DNA]</scope>
    <source>
        <strain evidence="3">DSM 23976 / ICMP 18418 / T49</strain>
    </source>
</reference>
<dbReference type="PATRIC" id="fig|1303518.3.peg.1245"/>
<dbReference type="RefSeq" id="WP_016482586.1">
    <property type="nucleotide sequence ID" value="NC_021487.1"/>
</dbReference>
<protein>
    <submittedName>
        <fullName evidence="2">Uncharacterized protein</fullName>
    </submittedName>
</protein>
<evidence type="ECO:0000256" key="1">
    <source>
        <dbReference type="SAM" id="Phobius"/>
    </source>
</evidence>